<evidence type="ECO:0000259" key="3">
    <source>
        <dbReference type="Pfam" id="PF00296"/>
    </source>
</evidence>
<evidence type="ECO:0000313" key="5">
    <source>
        <dbReference type="Proteomes" id="UP001387100"/>
    </source>
</evidence>
<sequence>MSAQAGGRGERLELGITTFAETYPDPVTGATVGAGERLRQVVAEVELAEAVGLDVYGVGEHHRADFAASSPAVVLAAAAARTSRIALTSAVTVLSSDDPVRVYQDFATLDLISQGRAEVIAGRGSFVESFPLFGYDLDDYDELFAEKLELLLAIRGSGRVTWSGRHRPALRGAEVHPRAERELPVWVGVGGNPQSVVRAGLLGLPMALAIIGGQPARFAPLADLHRRALGEAGHAPQPLAVHAHGFVGEDSAEAADVYYPSYAVAMSQLGRERGWGAMTRRAFDEMRSPAGSLVLGDPQVVADKVVSMRRDLGISRFLLHVSVGTLPHEQVLRSIELLGTQVRPLVERALVAA</sequence>
<evidence type="ECO:0000256" key="2">
    <source>
        <dbReference type="ARBA" id="ARBA00023033"/>
    </source>
</evidence>
<dbReference type="EC" id="1.-.-.-" evidence="4"/>
<dbReference type="SUPFAM" id="SSF51679">
    <property type="entry name" value="Bacterial luciferase-like"/>
    <property type="match status" value="1"/>
</dbReference>
<dbReference type="Gene3D" id="3.20.20.30">
    <property type="entry name" value="Luciferase-like domain"/>
    <property type="match status" value="1"/>
</dbReference>
<protein>
    <submittedName>
        <fullName evidence="4">LLM class flavin-dependent oxidoreductase</fullName>
        <ecNumber evidence="4">1.-.-.-</ecNumber>
    </submittedName>
</protein>
<accession>A0ABU8RIH7</accession>
<dbReference type="Pfam" id="PF00296">
    <property type="entry name" value="Bac_luciferase"/>
    <property type="match status" value="1"/>
</dbReference>
<dbReference type="RefSeq" id="WP_339574268.1">
    <property type="nucleotide sequence ID" value="NZ_JBBIAA010000004.1"/>
</dbReference>
<comment type="caution">
    <text evidence="4">The sequence shown here is derived from an EMBL/GenBank/DDBJ whole genome shotgun (WGS) entry which is preliminary data.</text>
</comment>
<proteinExistence type="predicted"/>
<dbReference type="PANTHER" id="PTHR30137:SF8">
    <property type="entry name" value="BLR5498 PROTEIN"/>
    <property type="match status" value="1"/>
</dbReference>
<dbReference type="InterPro" id="IPR022290">
    <property type="entry name" value="LLM_Atu2307-like"/>
</dbReference>
<organism evidence="4 5">
    <name type="scientific">Pseudokineococcus basanitobsidens</name>
    <dbReference type="NCBI Taxonomy" id="1926649"/>
    <lineage>
        <taxon>Bacteria</taxon>
        <taxon>Bacillati</taxon>
        <taxon>Actinomycetota</taxon>
        <taxon>Actinomycetes</taxon>
        <taxon>Kineosporiales</taxon>
        <taxon>Kineosporiaceae</taxon>
        <taxon>Pseudokineococcus</taxon>
    </lineage>
</organism>
<dbReference type="InterPro" id="IPR050766">
    <property type="entry name" value="Bact_Lucif_Oxidored"/>
</dbReference>
<evidence type="ECO:0000313" key="4">
    <source>
        <dbReference type="EMBL" id="MEJ5944886.1"/>
    </source>
</evidence>
<name>A0ABU8RIH7_9ACTN</name>
<keyword evidence="1 4" id="KW-0560">Oxidoreductase</keyword>
<feature type="domain" description="Luciferase-like" evidence="3">
    <location>
        <begin position="18"/>
        <end position="315"/>
    </location>
</feature>
<dbReference type="InterPro" id="IPR011251">
    <property type="entry name" value="Luciferase-like_dom"/>
</dbReference>
<gene>
    <name evidence="4" type="ORF">WDZ17_06205</name>
</gene>
<dbReference type="NCBIfam" id="TIGR03858">
    <property type="entry name" value="LLM_2I7G"/>
    <property type="match status" value="1"/>
</dbReference>
<dbReference type="GO" id="GO:0016491">
    <property type="term" value="F:oxidoreductase activity"/>
    <property type="evidence" value="ECO:0007669"/>
    <property type="project" value="UniProtKB-KW"/>
</dbReference>
<dbReference type="PANTHER" id="PTHR30137">
    <property type="entry name" value="LUCIFERASE-LIKE MONOOXYGENASE"/>
    <property type="match status" value="1"/>
</dbReference>
<dbReference type="InterPro" id="IPR036661">
    <property type="entry name" value="Luciferase-like_sf"/>
</dbReference>
<keyword evidence="2" id="KW-0503">Monooxygenase</keyword>
<keyword evidence="5" id="KW-1185">Reference proteome</keyword>
<dbReference type="Proteomes" id="UP001387100">
    <property type="component" value="Unassembled WGS sequence"/>
</dbReference>
<reference evidence="4 5" key="1">
    <citation type="journal article" date="2017" name="Int. J. Syst. Evol. Microbiol.">
        <title>Pseudokineococcus basanitobsidens sp. nov., isolated from volcanic rock.</title>
        <authorList>
            <person name="Lee D.W."/>
            <person name="Park M.Y."/>
            <person name="Kim J.J."/>
            <person name="Kim B.S."/>
        </authorList>
    </citation>
    <scope>NUCLEOTIDE SEQUENCE [LARGE SCALE GENOMIC DNA]</scope>
    <source>
        <strain evidence="4 5">DSM 103726</strain>
    </source>
</reference>
<dbReference type="EMBL" id="JBBIAA010000004">
    <property type="protein sequence ID" value="MEJ5944886.1"/>
    <property type="molecule type" value="Genomic_DNA"/>
</dbReference>
<evidence type="ECO:0000256" key="1">
    <source>
        <dbReference type="ARBA" id="ARBA00023002"/>
    </source>
</evidence>